<dbReference type="Pfam" id="PF02525">
    <property type="entry name" value="Flavodoxin_2"/>
    <property type="match status" value="1"/>
</dbReference>
<dbReference type="InterPro" id="IPR003680">
    <property type="entry name" value="Flavodoxin_fold"/>
</dbReference>
<dbReference type="HAMAP" id="MF_01216">
    <property type="entry name" value="Azoreductase_type1"/>
    <property type="match status" value="1"/>
</dbReference>
<dbReference type="GO" id="GO:0016655">
    <property type="term" value="F:oxidoreductase activity, acting on NAD(P)H, quinone or similar compound as acceptor"/>
    <property type="evidence" value="ECO:0007669"/>
    <property type="project" value="InterPro"/>
</dbReference>
<keyword evidence="3 6" id="KW-0560">Oxidoreductase</keyword>
<reference evidence="8 9" key="1">
    <citation type="submission" date="2015-06" db="EMBL/GenBank/DDBJ databases">
        <title>Draft genome sequence of the purine-degrading Clostridium cylindrosporum HC-1 (DSM 605).</title>
        <authorList>
            <person name="Poehlein A."/>
            <person name="Schiel-Bengelsdorf B."/>
            <person name="Bengelsdorf F."/>
            <person name="Daniel R."/>
            <person name="Duerre P."/>
        </authorList>
    </citation>
    <scope>NUCLEOTIDE SEQUENCE [LARGE SCALE GENOMIC DNA]</scope>
    <source>
        <strain evidence="8 9">DSM 605</strain>
    </source>
</reference>
<evidence type="ECO:0000256" key="4">
    <source>
        <dbReference type="ARBA" id="ARBA00023027"/>
    </source>
</evidence>
<dbReference type="PANTHER" id="PTHR43741:SF7">
    <property type="entry name" value="FMN-DEPENDENT NADH:QUINONE OXIDOREDUCTASE"/>
    <property type="match status" value="1"/>
</dbReference>
<dbReference type="PATRIC" id="fig|1121307.3.peg.582"/>
<dbReference type="OrthoDB" id="9805013at2"/>
<dbReference type="Proteomes" id="UP000036756">
    <property type="component" value="Unassembled WGS sequence"/>
</dbReference>
<dbReference type="GO" id="GO:0016652">
    <property type="term" value="F:oxidoreductase activity, acting on NAD(P)H as acceptor"/>
    <property type="evidence" value="ECO:0007669"/>
    <property type="project" value="UniProtKB-UniRule"/>
</dbReference>
<keyword evidence="9" id="KW-1185">Reference proteome</keyword>
<accession>A0A0J8D478</accession>
<comment type="subunit">
    <text evidence="6">Homodimer.</text>
</comment>
<dbReference type="InterPro" id="IPR023048">
    <property type="entry name" value="NADH:quinone_OxRdtase_FMN_depd"/>
</dbReference>
<dbReference type="InterPro" id="IPR029039">
    <property type="entry name" value="Flavoprotein-like_sf"/>
</dbReference>
<dbReference type="Gene3D" id="3.40.50.360">
    <property type="match status" value="1"/>
</dbReference>
<comment type="caution">
    <text evidence="8">The sequence shown here is derived from an EMBL/GenBank/DDBJ whole genome shotgun (WGS) entry which is preliminary data.</text>
</comment>
<keyword evidence="4 6" id="KW-0520">NAD</keyword>
<dbReference type="EMBL" id="LFVU01000028">
    <property type="protein sequence ID" value="KMT20985.1"/>
    <property type="molecule type" value="Genomic_DNA"/>
</dbReference>
<evidence type="ECO:0000256" key="2">
    <source>
        <dbReference type="ARBA" id="ARBA00022643"/>
    </source>
</evidence>
<name>A0A0J8D478_CLOCY</name>
<comment type="similarity">
    <text evidence="6">Belongs to the azoreductase type 1 family.</text>
</comment>
<evidence type="ECO:0000256" key="1">
    <source>
        <dbReference type="ARBA" id="ARBA00022630"/>
    </source>
</evidence>
<protein>
    <recommendedName>
        <fullName evidence="6">FMN dependent NADH:quinone oxidoreductase</fullName>
        <ecNumber evidence="6">1.6.5.-</ecNumber>
    </recommendedName>
    <alternativeName>
        <fullName evidence="6">Azo-dye reductase</fullName>
    </alternativeName>
    <alternativeName>
        <fullName evidence="6">FMN-dependent NADH-azo compound oxidoreductase</fullName>
    </alternativeName>
    <alternativeName>
        <fullName evidence="6">FMN-dependent NADH-azoreductase</fullName>
        <ecNumber evidence="6">1.7.1.17</ecNumber>
    </alternativeName>
</protein>
<comment type="catalytic activity">
    <reaction evidence="5">
        <text>N,N-dimethyl-1,4-phenylenediamine + anthranilate + 2 NAD(+) = 2-(4-dimethylaminophenyl)diazenylbenzoate + 2 NADH + 2 H(+)</text>
        <dbReference type="Rhea" id="RHEA:55872"/>
        <dbReference type="ChEBI" id="CHEBI:15378"/>
        <dbReference type="ChEBI" id="CHEBI:15783"/>
        <dbReference type="ChEBI" id="CHEBI:16567"/>
        <dbReference type="ChEBI" id="CHEBI:57540"/>
        <dbReference type="ChEBI" id="CHEBI:57945"/>
        <dbReference type="ChEBI" id="CHEBI:71579"/>
        <dbReference type="EC" id="1.7.1.17"/>
    </reaction>
    <physiologicalReaction direction="right-to-left" evidence="5">
        <dbReference type="Rhea" id="RHEA:55874"/>
    </physiologicalReaction>
</comment>
<evidence type="ECO:0000256" key="6">
    <source>
        <dbReference type="HAMAP-Rule" id="MF_01216"/>
    </source>
</evidence>
<dbReference type="RefSeq" id="WP_048571382.1">
    <property type="nucleotide sequence ID" value="NZ_LFVU01000028.1"/>
</dbReference>
<dbReference type="GO" id="GO:0010181">
    <property type="term" value="F:FMN binding"/>
    <property type="evidence" value="ECO:0007669"/>
    <property type="project" value="UniProtKB-UniRule"/>
</dbReference>
<comment type="caution">
    <text evidence="6">Lacks conserved residue(s) required for the propagation of feature annotation.</text>
</comment>
<comment type="catalytic activity">
    <reaction evidence="6">
        <text>2 a quinone + NADH + H(+) = 2 a 1,4-benzosemiquinone + NAD(+)</text>
        <dbReference type="Rhea" id="RHEA:65952"/>
        <dbReference type="ChEBI" id="CHEBI:15378"/>
        <dbReference type="ChEBI" id="CHEBI:57540"/>
        <dbReference type="ChEBI" id="CHEBI:57945"/>
        <dbReference type="ChEBI" id="CHEBI:132124"/>
        <dbReference type="ChEBI" id="CHEBI:134225"/>
    </reaction>
</comment>
<evidence type="ECO:0000256" key="5">
    <source>
        <dbReference type="ARBA" id="ARBA00048542"/>
    </source>
</evidence>
<dbReference type="InterPro" id="IPR050104">
    <property type="entry name" value="FMN-dep_NADH:Q_OxRdtase_AzoR1"/>
</dbReference>
<feature type="binding site" evidence="6">
    <location>
        <begin position="91"/>
        <end position="94"/>
    </location>
    <ligand>
        <name>FMN</name>
        <dbReference type="ChEBI" id="CHEBI:58210"/>
    </ligand>
</feature>
<evidence type="ECO:0000256" key="3">
    <source>
        <dbReference type="ARBA" id="ARBA00023002"/>
    </source>
</evidence>
<dbReference type="SUPFAM" id="SSF52218">
    <property type="entry name" value="Flavoproteins"/>
    <property type="match status" value="1"/>
</dbReference>
<gene>
    <name evidence="6 8" type="primary">azoR</name>
    <name evidence="8" type="ORF">CLCY_1c02190</name>
</gene>
<sequence length="200" mass="22398">MSKVLYIKANPNPEGSRTVEISDKFIEEYKKLNPNDEVITLDLYNEDIDFLNMEDLNTLFSEKDNENTENKVLRYAYQFKSADKFVFSAPMWNLSFPAILKAYMDYVTVSGITFKYTSEGPVGLCTGKKAVYVATRGSVFSSGPAESFEMGERYMKALLGFLGVYNVETIIAEGLDSSKVDVAKAMEDAIVSGKKLAENF</sequence>
<evidence type="ECO:0000313" key="9">
    <source>
        <dbReference type="Proteomes" id="UP000036756"/>
    </source>
</evidence>
<dbReference type="GO" id="GO:0009055">
    <property type="term" value="F:electron transfer activity"/>
    <property type="evidence" value="ECO:0007669"/>
    <property type="project" value="UniProtKB-UniRule"/>
</dbReference>
<comment type="cofactor">
    <cofactor evidence="6">
        <name>FMN</name>
        <dbReference type="ChEBI" id="CHEBI:58210"/>
    </cofactor>
    <text evidence="6">Binds 1 FMN per subunit.</text>
</comment>
<keyword evidence="1 6" id="KW-0285">Flavoprotein</keyword>
<dbReference type="AlphaFoldDB" id="A0A0J8D478"/>
<comment type="function">
    <text evidence="6">Quinone reductase that provides resistance to thiol-specific stress caused by electrophilic quinones.</text>
</comment>
<feature type="domain" description="Flavodoxin-like fold" evidence="7">
    <location>
        <begin position="2"/>
        <end position="189"/>
    </location>
</feature>
<proteinExistence type="inferred from homology"/>
<dbReference type="EC" id="1.7.1.17" evidence="6"/>
<evidence type="ECO:0000259" key="7">
    <source>
        <dbReference type="Pfam" id="PF02525"/>
    </source>
</evidence>
<dbReference type="EC" id="1.6.5.-" evidence="6"/>
<keyword evidence="2 6" id="KW-0288">FMN</keyword>
<organism evidence="8 9">
    <name type="scientific">Clostridium cylindrosporum DSM 605</name>
    <dbReference type="NCBI Taxonomy" id="1121307"/>
    <lineage>
        <taxon>Bacteria</taxon>
        <taxon>Bacillati</taxon>
        <taxon>Bacillota</taxon>
        <taxon>Clostridia</taxon>
        <taxon>Eubacteriales</taxon>
        <taxon>Clostridiaceae</taxon>
        <taxon>Clostridium</taxon>
    </lineage>
</organism>
<evidence type="ECO:0000313" key="8">
    <source>
        <dbReference type="EMBL" id="KMT20985.1"/>
    </source>
</evidence>
<comment type="function">
    <text evidence="6">Also exhibits azoreductase activity. Catalyzes the reductive cleavage of the azo bond in aromatic azo compounds to the corresponding amines.</text>
</comment>
<dbReference type="PANTHER" id="PTHR43741">
    <property type="entry name" value="FMN-DEPENDENT NADH-AZOREDUCTASE 1"/>
    <property type="match status" value="1"/>
</dbReference>